<dbReference type="EMBL" id="BBMS01000086">
    <property type="protein sequence ID" value="GAL30189.1"/>
    <property type="molecule type" value="Genomic_DNA"/>
</dbReference>
<evidence type="ECO:0000313" key="2">
    <source>
        <dbReference type="Proteomes" id="UP000029223"/>
    </source>
</evidence>
<accession>A0ABQ0JN64</accession>
<dbReference type="Proteomes" id="UP000029223">
    <property type="component" value="Unassembled WGS sequence"/>
</dbReference>
<sequence>MPRSFKIANQLPFTNLMQVLTKIGFMLKDIIKDAQQSADLLSSKLYAGLIIVRH</sequence>
<proteinExistence type="predicted"/>
<organism evidence="1 2">
    <name type="scientific">Vibrio variabilis</name>
    <dbReference type="NCBI Taxonomy" id="990271"/>
    <lineage>
        <taxon>Bacteria</taxon>
        <taxon>Pseudomonadati</taxon>
        <taxon>Pseudomonadota</taxon>
        <taxon>Gammaproteobacteria</taxon>
        <taxon>Vibrionales</taxon>
        <taxon>Vibrionaceae</taxon>
        <taxon>Vibrio</taxon>
    </lineage>
</organism>
<keyword evidence="2" id="KW-1185">Reference proteome</keyword>
<comment type="caution">
    <text evidence="1">The sequence shown here is derived from an EMBL/GenBank/DDBJ whole genome shotgun (WGS) entry which is preliminary data.</text>
</comment>
<protein>
    <submittedName>
        <fullName evidence="1">Uncharacterized protein</fullName>
    </submittedName>
</protein>
<name>A0ABQ0JN64_9VIBR</name>
<gene>
    <name evidence="1" type="ORF">JCM19239_6822</name>
</gene>
<evidence type="ECO:0000313" key="1">
    <source>
        <dbReference type="EMBL" id="GAL30189.1"/>
    </source>
</evidence>
<reference evidence="2" key="2">
    <citation type="submission" date="2014-09" db="EMBL/GenBank/DDBJ databases">
        <authorList>
            <consortium name="NBRP consortium"/>
            <person name="Sawabe T."/>
            <person name="Meirelles P."/>
            <person name="Nakanishi M."/>
            <person name="Sayaka M."/>
            <person name="Hattori M."/>
            <person name="Ohkuma M."/>
        </authorList>
    </citation>
    <scope>NUCLEOTIDE SEQUENCE [LARGE SCALE GENOMIC DNA]</scope>
    <source>
        <strain evidence="2">JCM 19239</strain>
    </source>
</reference>
<reference evidence="2" key="1">
    <citation type="submission" date="2014-09" db="EMBL/GenBank/DDBJ databases">
        <title>Vibrio variabilis JCM 19239. (C206) whole genome shotgun sequence.</title>
        <authorList>
            <person name="Sawabe T."/>
            <person name="Meirelles P."/>
            <person name="Nakanishi M."/>
            <person name="Sayaka M."/>
            <person name="Hattori M."/>
            <person name="Ohkuma M."/>
        </authorList>
    </citation>
    <scope>NUCLEOTIDE SEQUENCE [LARGE SCALE GENOMIC DNA]</scope>
    <source>
        <strain evidence="2">JCM 19239</strain>
    </source>
</reference>